<comment type="caution">
    <text evidence="1">The sequence shown here is derived from an EMBL/GenBank/DDBJ whole genome shotgun (WGS) entry which is preliminary data.</text>
</comment>
<keyword evidence="2" id="KW-1185">Reference proteome</keyword>
<organism evidence="1 2">
    <name type="scientific">Caerostris extrusa</name>
    <name type="common">Bark spider</name>
    <name type="synonym">Caerostris bankana</name>
    <dbReference type="NCBI Taxonomy" id="172846"/>
    <lineage>
        <taxon>Eukaryota</taxon>
        <taxon>Metazoa</taxon>
        <taxon>Ecdysozoa</taxon>
        <taxon>Arthropoda</taxon>
        <taxon>Chelicerata</taxon>
        <taxon>Arachnida</taxon>
        <taxon>Araneae</taxon>
        <taxon>Araneomorphae</taxon>
        <taxon>Entelegynae</taxon>
        <taxon>Araneoidea</taxon>
        <taxon>Araneidae</taxon>
        <taxon>Caerostris</taxon>
    </lineage>
</organism>
<accession>A0AAV4MAD5</accession>
<evidence type="ECO:0000313" key="1">
    <source>
        <dbReference type="EMBL" id="GIX67769.1"/>
    </source>
</evidence>
<sequence length="122" mass="13961">MQTSEIKAQTDTKVRRCKYLILMFGEIGFTIRRSSVPKCRLQETNIPFILAVSNRLNGIGLLQHISPKDTYINSPSKHAQPAHQERHYSYCYSESINIRLDCASLKRASKEDSSILESVNHH</sequence>
<dbReference type="EMBL" id="BPLR01019431">
    <property type="protein sequence ID" value="GIX67769.1"/>
    <property type="molecule type" value="Genomic_DNA"/>
</dbReference>
<dbReference type="AlphaFoldDB" id="A0AAV4MAD5"/>
<evidence type="ECO:0000313" key="2">
    <source>
        <dbReference type="Proteomes" id="UP001054945"/>
    </source>
</evidence>
<name>A0AAV4MAD5_CAEEX</name>
<proteinExistence type="predicted"/>
<reference evidence="1 2" key="1">
    <citation type="submission" date="2021-06" db="EMBL/GenBank/DDBJ databases">
        <title>Caerostris extrusa draft genome.</title>
        <authorList>
            <person name="Kono N."/>
            <person name="Arakawa K."/>
        </authorList>
    </citation>
    <scope>NUCLEOTIDE SEQUENCE [LARGE SCALE GENOMIC DNA]</scope>
</reference>
<protein>
    <submittedName>
        <fullName evidence="1">Uncharacterized protein</fullName>
    </submittedName>
</protein>
<dbReference type="Proteomes" id="UP001054945">
    <property type="component" value="Unassembled WGS sequence"/>
</dbReference>
<gene>
    <name evidence="1" type="ORF">CEXT_210951</name>
</gene>